<reference evidence="2 3" key="1">
    <citation type="submission" date="2020-02" db="EMBL/GenBank/DDBJ databases">
        <authorList>
            <person name="Chen W.-M."/>
        </authorList>
    </citation>
    <scope>NUCLEOTIDE SEQUENCE [LARGE SCALE GENOMIC DNA]</scope>
    <source>
        <strain evidence="2 3">KDG-16</strain>
    </source>
</reference>
<keyword evidence="3" id="KW-1185">Reference proteome</keyword>
<accession>A0ABX0I316</accession>
<organism evidence="2 3">
    <name type="scientific">Flavobacterium difficile</name>
    <dbReference type="NCBI Taxonomy" id="2709659"/>
    <lineage>
        <taxon>Bacteria</taxon>
        <taxon>Pseudomonadati</taxon>
        <taxon>Bacteroidota</taxon>
        <taxon>Flavobacteriia</taxon>
        <taxon>Flavobacteriales</taxon>
        <taxon>Flavobacteriaceae</taxon>
        <taxon>Flavobacterium</taxon>
    </lineage>
</organism>
<feature type="transmembrane region" description="Helical" evidence="1">
    <location>
        <begin position="107"/>
        <end position="127"/>
    </location>
</feature>
<dbReference type="Proteomes" id="UP000800984">
    <property type="component" value="Unassembled WGS sequence"/>
</dbReference>
<sequence>MENVAFFSLFIFGIFLIYAGLQMFFNPEKVRNTIAKAGSTYFINYAELSIRLIIGLCFIIVSKENMYQFYLSVIGYFLIISAVLLMMLPIKTHNKFSKKAAEALEPIYLKLSAPFSVFFGGLLIYVLL</sequence>
<evidence type="ECO:0000313" key="2">
    <source>
        <dbReference type="EMBL" id="NHM01174.1"/>
    </source>
</evidence>
<keyword evidence="1" id="KW-0472">Membrane</keyword>
<dbReference type="EMBL" id="JAAJBT010000002">
    <property type="protein sequence ID" value="NHM01174.1"/>
    <property type="molecule type" value="Genomic_DNA"/>
</dbReference>
<dbReference type="RefSeq" id="WP_166076233.1">
    <property type="nucleotide sequence ID" value="NZ_JAAJBT010000002.1"/>
</dbReference>
<keyword evidence="1" id="KW-1133">Transmembrane helix</keyword>
<feature type="transmembrane region" description="Helical" evidence="1">
    <location>
        <begin position="6"/>
        <end position="25"/>
    </location>
</feature>
<feature type="transmembrane region" description="Helical" evidence="1">
    <location>
        <begin position="37"/>
        <end position="61"/>
    </location>
</feature>
<gene>
    <name evidence="2" type="ORF">G4D72_03505</name>
</gene>
<protein>
    <recommendedName>
        <fullName evidence="4">DUF4149 domain-containing protein</fullName>
    </recommendedName>
</protein>
<feature type="transmembrane region" description="Helical" evidence="1">
    <location>
        <begin position="67"/>
        <end position="86"/>
    </location>
</feature>
<evidence type="ECO:0008006" key="4">
    <source>
        <dbReference type="Google" id="ProtNLM"/>
    </source>
</evidence>
<evidence type="ECO:0000313" key="3">
    <source>
        <dbReference type="Proteomes" id="UP000800984"/>
    </source>
</evidence>
<keyword evidence="1" id="KW-0812">Transmembrane</keyword>
<proteinExistence type="predicted"/>
<name>A0ABX0I316_9FLAO</name>
<evidence type="ECO:0000256" key="1">
    <source>
        <dbReference type="SAM" id="Phobius"/>
    </source>
</evidence>
<comment type="caution">
    <text evidence="2">The sequence shown here is derived from an EMBL/GenBank/DDBJ whole genome shotgun (WGS) entry which is preliminary data.</text>
</comment>